<gene>
    <name evidence="2" type="ORF">E2C01_035410</name>
</gene>
<name>A0A5B7FBE0_PORTR</name>
<proteinExistence type="predicted"/>
<dbReference type="EMBL" id="VSRR010005190">
    <property type="protein sequence ID" value="MPC41804.1"/>
    <property type="molecule type" value="Genomic_DNA"/>
</dbReference>
<evidence type="ECO:0000313" key="2">
    <source>
        <dbReference type="EMBL" id="MPC41804.1"/>
    </source>
</evidence>
<evidence type="ECO:0000256" key="1">
    <source>
        <dbReference type="SAM" id="MobiDB-lite"/>
    </source>
</evidence>
<keyword evidence="3" id="KW-1185">Reference proteome</keyword>
<dbReference type="AlphaFoldDB" id="A0A5B7FBE0"/>
<accession>A0A5B7FBE0</accession>
<sequence length="221" mass="25651">MFLFLQRRYFRVVITVQETPQHHNEPTTSRHCTPRCTLPYPFTPFHSTSHSTFVRHTQSHQTIPTRVTPCYIKLHHAIPYHATHCHTTARLIKLHHTTYLVKSCPFIQSYPTTPNHAFPRPTLPDYTRLYHPISYNVKPCHIIPKAHHVKPNLPTSYSAVSYHINLCYSAPYHAISCRTTSHCATPKQTVHLSPHITHHHRKSLRYTHHTAPHPDTTLLAT</sequence>
<comment type="caution">
    <text evidence="2">The sequence shown here is derived from an EMBL/GenBank/DDBJ whole genome shotgun (WGS) entry which is preliminary data.</text>
</comment>
<feature type="compositionally biased region" description="Basic residues" evidence="1">
    <location>
        <begin position="196"/>
        <end position="211"/>
    </location>
</feature>
<dbReference type="Proteomes" id="UP000324222">
    <property type="component" value="Unassembled WGS sequence"/>
</dbReference>
<reference evidence="2 3" key="1">
    <citation type="submission" date="2019-05" db="EMBL/GenBank/DDBJ databases">
        <title>Another draft genome of Portunus trituberculatus and its Hox gene families provides insights of decapod evolution.</title>
        <authorList>
            <person name="Jeong J.-H."/>
            <person name="Song I."/>
            <person name="Kim S."/>
            <person name="Choi T."/>
            <person name="Kim D."/>
            <person name="Ryu S."/>
            <person name="Kim W."/>
        </authorList>
    </citation>
    <scope>NUCLEOTIDE SEQUENCE [LARGE SCALE GENOMIC DNA]</scope>
    <source>
        <tissue evidence="2">Muscle</tissue>
    </source>
</reference>
<feature type="region of interest" description="Disordered" evidence="1">
    <location>
        <begin position="194"/>
        <end position="221"/>
    </location>
</feature>
<protein>
    <submittedName>
        <fullName evidence="2">Uncharacterized protein</fullName>
    </submittedName>
</protein>
<organism evidence="2 3">
    <name type="scientific">Portunus trituberculatus</name>
    <name type="common">Swimming crab</name>
    <name type="synonym">Neptunus trituberculatus</name>
    <dbReference type="NCBI Taxonomy" id="210409"/>
    <lineage>
        <taxon>Eukaryota</taxon>
        <taxon>Metazoa</taxon>
        <taxon>Ecdysozoa</taxon>
        <taxon>Arthropoda</taxon>
        <taxon>Crustacea</taxon>
        <taxon>Multicrustacea</taxon>
        <taxon>Malacostraca</taxon>
        <taxon>Eumalacostraca</taxon>
        <taxon>Eucarida</taxon>
        <taxon>Decapoda</taxon>
        <taxon>Pleocyemata</taxon>
        <taxon>Brachyura</taxon>
        <taxon>Eubrachyura</taxon>
        <taxon>Portunoidea</taxon>
        <taxon>Portunidae</taxon>
        <taxon>Portuninae</taxon>
        <taxon>Portunus</taxon>
    </lineage>
</organism>
<evidence type="ECO:0000313" key="3">
    <source>
        <dbReference type="Proteomes" id="UP000324222"/>
    </source>
</evidence>